<dbReference type="VEuPathDB" id="FungiDB:PV09_01630"/>
<dbReference type="InParanoid" id="A0A0D1XY04"/>
<dbReference type="Proteomes" id="UP000053259">
    <property type="component" value="Unassembled WGS sequence"/>
</dbReference>
<protein>
    <submittedName>
        <fullName evidence="1">Uncharacterized protein</fullName>
    </submittedName>
</protein>
<dbReference type="GeneID" id="27309603"/>
<proteinExistence type="predicted"/>
<sequence length="99" mass="10967">MTINYRRYEIIKTLGVEPLPSPPMEVEEPAPSTGDPEILPLRIYQTPNLTMISQAVVIAEANSQPVDLNDPMSHMTVRNEHPGVRLAWCSRGGANLIIC</sequence>
<dbReference type="RefSeq" id="XP_016217560.1">
    <property type="nucleotide sequence ID" value="XM_016354548.1"/>
</dbReference>
<reference evidence="1 2" key="1">
    <citation type="submission" date="2015-01" db="EMBL/GenBank/DDBJ databases">
        <title>The Genome Sequence of Ochroconis gallopava CBS43764.</title>
        <authorList>
            <consortium name="The Broad Institute Genomics Platform"/>
            <person name="Cuomo C."/>
            <person name="de Hoog S."/>
            <person name="Gorbushina A."/>
            <person name="Stielow B."/>
            <person name="Teixiera M."/>
            <person name="Abouelleil A."/>
            <person name="Chapman S.B."/>
            <person name="Priest M."/>
            <person name="Young S.K."/>
            <person name="Wortman J."/>
            <person name="Nusbaum C."/>
            <person name="Birren B."/>
        </authorList>
    </citation>
    <scope>NUCLEOTIDE SEQUENCE [LARGE SCALE GENOMIC DNA]</scope>
    <source>
        <strain evidence="1 2">CBS 43764</strain>
    </source>
</reference>
<gene>
    <name evidence="1" type="ORF">PV09_01630</name>
</gene>
<evidence type="ECO:0000313" key="2">
    <source>
        <dbReference type="Proteomes" id="UP000053259"/>
    </source>
</evidence>
<name>A0A0D1XY04_9PEZI</name>
<keyword evidence="2" id="KW-1185">Reference proteome</keyword>
<evidence type="ECO:0000313" key="1">
    <source>
        <dbReference type="EMBL" id="KIW07691.1"/>
    </source>
</evidence>
<organism evidence="1 2">
    <name type="scientific">Verruconis gallopava</name>
    <dbReference type="NCBI Taxonomy" id="253628"/>
    <lineage>
        <taxon>Eukaryota</taxon>
        <taxon>Fungi</taxon>
        <taxon>Dikarya</taxon>
        <taxon>Ascomycota</taxon>
        <taxon>Pezizomycotina</taxon>
        <taxon>Dothideomycetes</taxon>
        <taxon>Pleosporomycetidae</taxon>
        <taxon>Venturiales</taxon>
        <taxon>Sympoventuriaceae</taxon>
        <taxon>Verruconis</taxon>
    </lineage>
</organism>
<dbReference type="HOGENOM" id="CLU_2322163_0_0_1"/>
<dbReference type="AlphaFoldDB" id="A0A0D1XY04"/>
<accession>A0A0D1XY04</accession>
<dbReference type="EMBL" id="KN847532">
    <property type="protein sequence ID" value="KIW07691.1"/>
    <property type="molecule type" value="Genomic_DNA"/>
</dbReference>